<dbReference type="PANTHER" id="PTHR11703">
    <property type="entry name" value="DEOXYHYPUSINE SYNTHASE"/>
    <property type="match status" value="1"/>
</dbReference>
<keyword evidence="10" id="KW-1185">Reference proteome</keyword>
<evidence type="ECO:0000256" key="1">
    <source>
        <dbReference type="ARBA" id="ARBA00000952"/>
    </source>
</evidence>
<dbReference type="NCBIfam" id="TIGR00321">
    <property type="entry name" value="dhys"/>
    <property type="match status" value="1"/>
</dbReference>
<sequence>MTEQRQTSEEYIVKSFQAEDLVKLTNEANQRHLEYSQTNPNAKANIYLQSVETLDGFAECKGYDYNKGVDYNEVFKTYINTGFQASLLGQAIEEVNKMIKWRLTDEPIADNETEEYKIMENREKVRCTIFLGYTSNMTSCGMREYIKYLCQHKMIDAIVTTCGGVEEDFMKCMAPHYLGDFYLKGKDLRLQGLNRIGNLVVPNANYCKLEAFMVPILQTMHKEQKEKGEIWSPSKIINRMGQEINNEDSIYYWCWKNDIPVFCPAITDGAIGDIIYFHSYNEPGFICDLSQDIRKLNDLALNAKRSGQLIIGGGVIKHHICNANLMRNGADYSVYINTGFDMDGSDAGARADEAVSWGKIKLDTRHVKVWAEATLVLPILIGETFAKNFDLAKRTL</sequence>
<comment type="pathway">
    <text evidence="3">Protein modification; eIF5A hypusination.</text>
</comment>
<dbReference type="Proteomes" id="UP000039865">
    <property type="component" value="Unassembled WGS sequence"/>
</dbReference>
<name>A0A078AC63_STYLE</name>
<organism evidence="9 10">
    <name type="scientific">Stylonychia lemnae</name>
    <name type="common">Ciliate</name>
    <dbReference type="NCBI Taxonomy" id="5949"/>
    <lineage>
        <taxon>Eukaryota</taxon>
        <taxon>Sar</taxon>
        <taxon>Alveolata</taxon>
        <taxon>Ciliophora</taxon>
        <taxon>Intramacronucleata</taxon>
        <taxon>Spirotrichea</taxon>
        <taxon>Stichotrichia</taxon>
        <taxon>Sporadotrichida</taxon>
        <taxon>Oxytrichidae</taxon>
        <taxon>Stylonychinae</taxon>
        <taxon>Stylonychia</taxon>
    </lineage>
</organism>
<evidence type="ECO:0000256" key="3">
    <source>
        <dbReference type="ARBA" id="ARBA00005041"/>
    </source>
</evidence>
<accession>A0A078AC63</accession>
<dbReference type="InParanoid" id="A0A078AC63"/>
<gene>
    <name evidence="9" type="primary">Contig1170.g1266</name>
    <name evidence="9" type="ORF">STYLEM_8178</name>
</gene>
<comment type="similarity">
    <text evidence="4">Belongs to the deoxyhypusine synthase family.</text>
</comment>
<evidence type="ECO:0000313" key="9">
    <source>
        <dbReference type="EMBL" id="CDW79192.1"/>
    </source>
</evidence>
<dbReference type="InterPro" id="IPR029035">
    <property type="entry name" value="DHS-like_NAD/FAD-binding_dom"/>
</dbReference>
<evidence type="ECO:0000256" key="5">
    <source>
        <dbReference type="ARBA" id="ARBA00012683"/>
    </source>
</evidence>
<comment type="catalytic activity">
    <reaction evidence="1">
        <text>[eIF5A protein]-L-lysine + spermidine = [eIF5A protein]-deoxyhypusine + propane-1,3-diamine</text>
        <dbReference type="Rhea" id="RHEA:33299"/>
        <dbReference type="Rhea" id="RHEA-COMP:10143"/>
        <dbReference type="Rhea" id="RHEA-COMP:10144"/>
        <dbReference type="ChEBI" id="CHEBI:29969"/>
        <dbReference type="ChEBI" id="CHEBI:57484"/>
        <dbReference type="ChEBI" id="CHEBI:57834"/>
        <dbReference type="ChEBI" id="CHEBI:82657"/>
        <dbReference type="EC" id="2.5.1.46"/>
    </reaction>
</comment>
<evidence type="ECO:0000256" key="4">
    <source>
        <dbReference type="ARBA" id="ARBA00009892"/>
    </source>
</evidence>
<evidence type="ECO:0000256" key="2">
    <source>
        <dbReference type="ARBA" id="ARBA00001911"/>
    </source>
</evidence>
<evidence type="ECO:0000256" key="6">
    <source>
        <dbReference type="ARBA" id="ARBA00022679"/>
    </source>
</evidence>
<dbReference type="Pfam" id="PF01916">
    <property type="entry name" value="DS"/>
    <property type="match status" value="1"/>
</dbReference>
<dbReference type="PANTHER" id="PTHR11703:SF0">
    <property type="entry name" value="DEOXYHYPUSINE SYNTHASE"/>
    <property type="match status" value="1"/>
</dbReference>
<dbReference type="InterPro" id="IPR002773">
    <property type="entry name" value="Deoxyhypusine_synthase"/>
</dbReference>
<dbReference type="FunCoup" id="A0A078AC63">
    <property type="interactions" value="511"/>
</dbReference>
<comment type="cofactor">
    <cofactor evidence="2">
        <name>NAD(+)</name>
        <dbReference type="ChEBI" id="CHEBI:57540"/>
    </cofactor>
</comment>
<dbReference type="OMA" id="HSIINAN"/>
<evidence type="ECO:0000256" key="7">
    <source>
        <dbReference type="ARBA" id="ARBA00023027"/>
    </source>
</evidence>
<protein>
    <recommendedName>
        <fullName evidence="5">deoxyhypusine synthase</fullName>
        <ecNumber evidence="5">2.5.1.46</ecNumber>
    </recommendedName>
</protein>
<dbReference type="EC" id="2.5.1.46" evidence="5"/>
<dbReference type="GO" id="GO:0034038">
    <property type="term" value="F:deoxyhypusine synthase activity"/>
    <property type="evidence" value="ECO:0007669"/>
    <property type="project" value="UniProtKB-EC"/>
</dbReference>
<evidence type="ECO:0000313" key="10">
    <source>
        <dbReference type="Proteomes" id="UP000039865"/>
    </source>
</evidence>
<reference evidence="9 10" key="1">
    <citation type="submission" date="2014-06" db="EMBL/GenBank/DDBJ databases">
        <authorList>
            <person name="Swart Estienne"/>
        </authorList>
    </citation>
    <scope>NUCLEOTIDE SEQUENCE [LARGE SCALE GENOMIC DNA]</scope>
    <source>
        <strain evidence="9 10">130c</strain>
    </source>
</reference>
<dbReference type="InterPro" id="IPR036982">
    <property type="entry name" value="Deoxyhypusine_synthase_sf"/>
</dbReference>
<dbReference type="AlphaFoldDB" id="A0A078AC63"/>
<evidence type="ECO:0000256" key="8">
    <source>
        <dbReference type="ARBA" id="ARBA00023256"/>
    </source>
</evidence>
<dbReference type="FunFam" id="3.40.910.10:FF:000001">
    <property type="entry name" value="Probable deoxyhypusine synthase"/>
    <property type="match status" value="1"/>
</dbReference>
<dbReference type="EMBL" id="CCKQ01007771">
    <property type="protein sequence ID" value="CDW79192.1"/>
    <property type="molecule type" value="Genomic_DNA"/>
</dbReference>
<dbReference type="GO" id="GO:0005737">
    <property type="term" value="C:cytoplasm"/>
    <property type="evidence" value="ECO:0007669"/>
    <property type="project" value="TreeGrafter"/>
</dbReference>
<dbReference type="SUPFAM" id="SSF52467">
    <property type="entry name" value="DHS-like NAD/FAD-binding domain"/>
    <property type="match status" value="1"/>
</dbReference>
<keyword evidence="6" id="KW-0808">Transferase</keyword>
<keyword evidence="7" id="KW-0520">NAD</keyword>
<dbReference type="OrthoDB" id="294378at2759"/>
<proteinExistence type="inferred from homology"/>
<dbReference type="Gene3D" id="3.40.910.10">
    <property type="entry name" value="Deoxyhypusine synthase"/>
    <property type="match status" value="1"/>
</dbReference>
<keyword evidence="8" id="KW-0386">Hypusine biosynthesis</keyword>